<organism evidence="2 3">
    <name type="scientific">Phanerochaete sordida</name>
    <dbReference type="NCBI Taxonomy" id="48140"/>
    <lineage>
        <taxon>Eukaryota</taxon>
        <taxon>Fungi</taxon>
        <taxon>Dikarya</taxon>
        <taxon>Basidiomycota</taxon>
        <taxon>Agaricomycotina</taxon>
        <taxon>Agaricomycetes</taxon>
        <taxon>Polyporales</taxon>
        <taxon>Phanerochaetaceae</taxon>
        <taxon>Phanerochaete</taxon>
    </lineage>
</organism>
<comment type="caution">
    <text evidence="2">The sequence shown here is derived from an EMBL/GenBank/DDBJ whole genome shotgun (WGS) entry which is preliminary data.</text>
</comment>
<dbReference type="Proteomes" id="UP000703269">
    <property type="component" value="Unassembled WGS sequence"/>
</dbReference>
<dbReference type="EMBL" id="BPQB01000022">
    <property type="protein sequence ID" value="GJE91559.1"/>
    <property type="molecule type" value="Genomic_DNA"/>
</dbReference>
<gene>
    <name evidence="2" type="ORF">PsYK624_077090</name>
</gene>
<feature type="transmembrane region" description="Helical" evidence="1">
    <location>
        <begin position="95"/>
        <end position="117"/>
    </location>
</feature>
<keyword evidence="1" id="KW-0472">Membrane</keyword>
<evidence type="ECO:0000313" key="3">
    <source>
        <dbReference type="Proteomes" id="UP000703269"/>
    </source>
</evidence>
<name>A0A9P3GBY7_9APHY</name>
<dbReference type="AlphaFoldDB" id="A0A9P3GBY7"/>
<dbReference type="OrthoDB" id="2804453at2759"/>
<protein>
    <submittedName>
        <fullName evidence="2">Uncharacterized protein</fullName>
    </submittedName>
</protein>
<evidence type="ECO:0000256" key="1">
    <source>
        <dbReference type="SAM" id="Phobius"/>
    </source>
</evidence>
<evidence type="ECO:0000313" key="2">
    <source>
        <dbReference type="EMBL" id="GJE91559.1"/>
    </source>
</evidence>
<feature type="transmembrane region" description="Helical" evidence="1">
    <location>
        <begin position="545"/>
        <end position="566"/>
    </location>
</feature>
<reference evidence="2 3" key="1">
    <citation type="submission" date="2021-08" db="EMBL/GenBank/DDBJ databases">
        <title>Draft Genome Sequence of Phanerochaete sordida strain YK-624.</title>
        <authorList>
            <person name="Mori T."/>
            <person name="Dohra H."/>
            <person name="Suzuki T."/>
            <person name="Kawagishi H."/>
            <person name="Hirai H."/>
        </authorList>
    </citation>
    <scope>NUCLEOTIDE SEQUENCE [LARGE SCALE GENOMIC DNA]</scope>
    <source>
        <strain evidence="2 3">YK-624</strain>
    </source>
</reference>
<keyword evidence="1" id="KW-0812">Transmembrane</keyword>
<sequence length="658" mass="71520">MHIALLFVYFCRYEQIISFPLTPFSVEWYPLAVTTLMQVFGTILLAVLVLYTQALAFRSDLYVRQTLTALHDKSSAWLGLGAACGSLWDQLKLRAAMVGVVYITAYLFGVWLLHITIPTSLNVVPYNATVSTIFRTVLGNTSMNADYASAYDILLVYDQVPTLGLQGNMVYDVIPPVPSASGSTTVNGSVYDVDCAALPFADTTIEAWQTMERSGQPNMTWLAFNLDNSSSNTTYFAALSIPDNAAAVFTGNVFDTETECNSPASYSYIPGNCWVPIVLLSTVDILDSTDSQAPIPGGAWRPMDPQVIVPPPIADPASMITAVQLLACNVNIMHSKVDVSIDTRTPALTVQKLLPKTVWKNWTRPADMTLTDQLRVAQNAPFFSPPSGHSSYRSIIVGSANVSIAAPPVALPGFELEAFQVEPIDENHVPNAIMKSSSTKIGYPSAFDVWLNEDLRIAADNRTNVTLAEIEHSLARALAATFWYGGKVNYSSSHAIRGLLMPESPATLITNITLNLTATNTSVAEEYGEAIIMVPVQRLRLNLSLVPIVIGLVASLALLILCMLVIHVPANARAAFDPKIVVDSGGLLQYTWLLGNEPHLAHVDSPELDNLRAAGMFDVSMGDHVKLRLSSRASTFVEASGYDEYELDSAESPLMVKE</sequence>
<accession>A0A9P3GBY7</accession>
<keyword evidence="3" id="KW-1185">Reference proteome</keyword>
<keyword evidence="1" id="KW-1133">Transmembrane helix</keyword>
<proteinExistence type="predicted"/>
<feature type="transmembrane region" description="Helical" evidence="1">
    <location>
        <begin position="28"/>
        <end position="51"/>
    </location>
</feature>